<evidence type="ECO:0000313" key="4">
    <source>
        <dbReference type="Proteomes" id="UP001307849"/>
    </source>
</evidence>
<dbReference type="Proteomes" id="UP001307849">
    <property type="component" value="Unassembled WGS sequence"/>
</dbReference>
<dbReference type="EMBL" id="JAVHJM010000003">
    <property type="protein sequence ID" value="KAK6516343.1"/>
    <property type="molecule type" value="Genomic_DNA"/>
</dbReference>
<dbReference type="AlphaFoldDB" id="A0AAN8PKH9"/>
<evidence type="ECO:0000259" key="2">
    <source>
        <dbReference type="Pfam" id="PF24564"/>
    </source>
</evidence>
<dbReference type="Pfam" id="PF24564">
    <property type="entry name" value="DUF7605"/>
    <property type="match status" value="1"/>
</dbReference>
<dbReference type="Gene3D" id="3.40.50.300">
    <property type="entry name" value="P-loop containing nucleotide triphosphate hydrolases"/>
    <property type="match status" value="1"/>
</dbReference>
<keyword evidence="4" id="KW-1185">Reference proteome</keyword>
<reference evidence="3 4" key="1">
    <citation type="submission" date="2019-10" db="EMBL/GenBank/DDBJ databases">
        <authorList>
            <person name="Palmer J.M."/>
        </authorList>
    </citation>
    <scope>NUCLEOTIDE SEQUENCE [LARGE SCALE GENOMIC DNA]</scope>
    <source>
        <strain evidence="3 4">TWF506</strain>
    </source>
</reference>
<gene>
    <name evidence="3" type="ORF">TWF506_006252</name>
</gene>
<dbReference type="InterPro" id="IPR056024">
    <property type="entry name" value="DUF7605"/>
</dbReference>
<dbReference type="InterPro" id="IPR045063">
    <property type="entry name" value="Dynamin_N"/>
</dbReference>
<dbReference type="PANTHER" id="PTHR36681">
    <property type="entry name" value="NUCLEAR GTPASE, GERMINAL CENTER-ASSOCIATED, TANDEM DUPLICATE 3"/>
    <property type="match status" value="1"/>
</dbReference>
<dbReference type="InterPro" id="IPR027417">
    <property type="entry name" value="P-loop_NTPase"/>
</dbReference>
<protein>
    <submittedName>
        <fullName evidence="3">Uncharacterized protein</fullName>
    </submittedName>
</protein>
<evidence type="ECO:0000259" key="1">
    <source>
        <dbReference type="Pfam" id="PF00350"/>
    </source>
</evidence>
<sequence>MTTSSSSIATSGKSSQDIEKRLQHLFNEGQGFLKSCSVQLQHMNDHGLLDKGGKRVQKHIQKYQEVQLGSKAIIAFIGESGAGKSTLLNALLDRENIVPTSGIRACTSVATEFSSRTPNMKSQFYAVIEFVKREEFEKEVEILRYDITGEDETQFDTTDGYSMLSASEDEENKNSINIPTFKRRRLSDSSSVAAATVARDKMKALFPGFQDCDLSRASEMVKELYDKNETLSVGQQIIEDDDEDEFVEQVHEMIANRGDDEDTEPQLWPLIKIMRIHLDAEVLEGDAILVDLPGLKDDNAARATVAQSYLAKANEVIIVSRLARALTDETTAALAEMGYTKQLQFDGRKRITILFRPNDARQEFKNVKGFCANYDELSKRIKAIPPRRELKNFSTEDQKKFKKEAEEASKELRELCLRTRDEQVPILLTKVYGRLLGGNTKIKSFLVASKDYQDQIEKFGDDLDDDEFTIVKRTQIPQLRDYCIRIPIEQKVYRTKFFITSVWRAFGAARFLVEDLGSSLSQNIRENICADLEKAAASMQKGLVSLQQKCSDDIDKTIENIVGNTDVLAKGSLSHCRTVQNKFRQDFRHNTYRAVCRRHGDWKVDSKKSLNQRFLQVIDQGLARIWNSSMANIQASLTEFTSKFDKQLTVFETRWENPPEELKQSMNTILNSLKAMSLGTQKLLIDQNQKVNDQQREINREFTSTGRIREAMRSTYEIAVDESGPGSYNRMIDIVSNGIEKTTVFNEIKDAISLGLRNLEETLHQENVKWCQDIGEELETNIKNWISLSDKVEQTELEEKAKLKTIISKFEPTMKDLVSEANELEKQVQI</sequence>
<feature type="domain" description="Dynamin N-terminal" evidence="1">
    <location>
        <begin position="74"/>
        <end position="337"/>
    </location>
</feature>
<dbReference type="Pfam" id="PF00350">
    <property type="entry name" value="Dynamin_N"/>
    <property type="match status" value="1"/>
</dbReference>
<evidence type="ECO:0000313" key="3">
    <source>
        <dbReference type="EMBL" id="KAK6516343.1"/>
    </source>
</evidence>
<accession>A0AAN8PKH9</accession>
<dbReference type="PANTHER" id="PTHR36681:SF3">
    <property type="entry name" value="NUCLEAR GTPASE, GERMINAL CENTER-ASSOCIATED, TANDEM DUPLICATE 3"/>
    <property type="match status" value="1"/>
</dbReference>
<dbReference type="SUPFAM" id="SSF52540">
    <property type="entry name" value="P-loop containing nucleoside triphosphate hydrolases"/>
    <property type="match status" value="1"/>
</dbReference>
<comment type="caution">
    <text evidence="3">The sequence shown here is derived from an EMBL/GenBank/DDBJ whole genome shotgun (WGS) entry which is preliminary data.</text>
</comment>
<proteinExistence type="predicted"/>
<feature type="domain" description="DUF7605" evidence="2">
    <location>
        <begin position="585"/>
        <end position="745"/>
    </location>
</feature>
<name>A0AAN8PKH9_9PEZI</name>
<organism evidence="3 4">
    <name type="scientific">Arthrobotrys conoides</name>
    <dbReference type="NCBI Taxonomy" id="74498"/>
    <lineage>
        <taxon>Eukaryota</taxon>
        <taxon>Fungi</taxon>
        <taxon>Dikarya</taxon>
        <taxon>Ascomycota</taxon>
        <taxon>Pezizomycotina</taxon>
        <taxon>Orbiliomycetes</taxon>
        <taxon>Orbiliales</taxon>
        <taxon>Orbiliaceae</taxon>
        <taxon>Arthrobotrys</taxon>
    </lineage>
</organism>